<dbReference type="Proteomes" id="UP000254134">
    <property type="component" value="Unassembled WGS sequence"/>
</dbReference>
<feature type="transmembrane region" description="Helical" evidence="6">
    <location>
        <begin position="290"/>
        <end position="306"/>
    </location>
</feature>
<evidence type="ECO:0000313" key="7">
    <source>
        <dbReference type="EMBL" id="RDI74553.1"/>
    </source>
</evidence>
<feature type="transmembrane region" description="Helical" evidence="6">
    <location>
        <begin position="20"/>
        <end position="39"/>
    </location>
</feature>
<comment type="caution">
    <text evidence="7">The sequence shown here is derived from an EMBL/GenBank/DDBJ whole genome shotgun (WGS) entry which is preliminary data.</text>
</comment>
<dbReference type="GO" id="GO:0051301">
    <property type="term" value="P:cell division"/>
    <property type="evidence" value="ECO:0007669"/>
    <property type="project" value="UniProtKB-KW"/>
</dbReference>
<comment type="subcellular location">
    <subcellularLocation>
        <location evidence="1">Membrane</location>
        <topology evidence="1">Multi-pass membrane protein</topology>
    </subcellularLocation>
</comment>
<evidence type="ECO:0000256" key="5">
    <source>
        <dbReference type="ARBA" id="ARBA00023136"/>
    </source>
</evidence>
<evidence type="ECO:0000256" key="3">
    <source>
        <dbReference type="ARBA" id="ARBA00022960"/>
    </source>
</evidence>
<dbReference type="GO" id="GO:0005886">
    <property type="term" value="C:plasma membrane"/>
    <property type="evidence" value="ECO:0007669"/>
    <property type="project" value="TreeGrafter"/>
</dbReference>
<keyword evidence="7" id="KW-0131">Cell cycle</keyword>
<keyword evidence="3" id="KW-0133">Cell shape</keyword>
<feature type="transmembrane region" description="Helical" evidence="6">
    <location>
        <begin position="59"/>
        <end position="79"/>
    </location>
</feature>
<keyword evidence="2 6" id="KW-0812">Transmembrane</keyword>
<dbReference type="PANTHER" id="PTHR30474">
    <property type="entry name" value="CELL CYCLE PROTEIN"/>
    <property type="match status" value="1"/>
</dbReference>
<evidence type="ECO:0000256" key="4">
    <source>
        <dbReference type="ARBA" id="ARBA00022989"/>
    </source>
</evidence>
<dbReference type="GO" id="GO:0015648">
    <property type="term" value="F:lipid-linked peptidoglycan transporter activity"/>
    <property type="evidence" value="ECO:0007669"/>
    <property type="project" value="TreeGrafter"/>
</dbReference>
<evidence type="ECO:0000256" key="6">
    <source>
        <dbReference type="SAM" id="Phobius"/>
    </source>
</evidence>
<evidence type="ECO:0000256" key="2">
    <source>
        <dbReference type="ARBA" id="ARBA00022692"/>
    </source>
</evidence>
<dbReference type="Pfam" id="PF01098">
    <property type="entry name" value="FTSW_RODA_SPOVE"/>
    <property type="match status" value="1"/>
</dbReference>
<keyword evidence="8" id="KW-1185">Reference proteome</keyword>
<name>A0A7M2YWP8_9ACTN</name>
<dbReference type="AlphaFoldDB" id="A0A7M2YWP8"/>
<dbReference type="GO" id="GO:0008360">
    <property type="term" value="P:regulation of cell shape"/>
    <property type="evidence" value="ECO:0007669"/>
    <property type="project" value="UniProtKB-KW"/>
</dbReference>
<evidence type="ECO:0000313" key="8">
    <source>
        <dbReference type="Proteomes" id="UP000254134"/>
    </source>
</evidence>
<keyword evidence="7" id="KW-0132">Cell division</keyword>
<gene>
    <name evidence="7" type="ORF">Gocc_1442</name>
</gene>
<accession>A0A7M2YWP8</accession>
<dbReference type="GO" id="GO:0032153">
    <property type="term" value="C:cell division site"/>
    <property type="evidence" value="ECO:0007669"/>
    <property type="project" value="TreeGrafter"/>
</dbReference>
<feature type="transmembrane region" description="Helical" evidence="6">
    <location>
        <begin position="318"/>
        <end position="339"/>
    </location>
</feature>
<feature type="transmembrane region" description="Helical" evidence="6">
    <location>
        <begin position="124"/>
        <end position="142"/>
    </location>
</feature>
<feature type="transmembrane region" description="Helical" evidence="6">
    <location>
        <begin position="351"/>
        <end position="376"/>
    </location>
</feature>
<dbReference type="InterPro" id="IPR001182">
    <property type="entry name" value="FtsW/RodA"/>
</dbReference>
<dbReference type="EMBL" id="QQZY01000003">
    <property type="protein sequence ID" value="RDI74553.1"/>
    <property type="molecule type" value="Genomic_DNA"/>
</dbReference>
<dbReference type="PANTHER" id="PTHR30474:SF14">
    <property type="entry name" value="CELL CYCLE PROTEIN"/>
    <property type="match status" value="1"/>
</dbReference>
<keyword evidence="5 6" id="KW-0472">Membrane</keyword>
<feature type="transmembrane region" description="Helical" evidence="6">
    <location>
        <begin position="197"/>
        <end position="215"/>
    </location>
</feature>
<feature type="transmembrane region" description="Helical" evidence="6">
    <location>
        <begin position="86"/>
        <end position="104"/>
    </location>
</feature>
<organism evidence="7 8">
    <name type="scientific">Gaiella occulta</name>
    <dbReference type="NCBI Taxonomy" id="1002870"/>
    <lineage>
        <taxon>Bacteria</taxon>
        <taxon>Bacillati</taxon>
        <taxon>Actinomycetota</taxon>
        <taxon>Thermoleophilia</taxon>
        <taxon>Gaiellales</taxon>
        <taxon>Gaiellaceae</taxon>
        <taxon>Gaiella</taxon>
    </lineage>
</organism>
<sequence length="386" mass="40583">MTLRPRTADASDLGAALRRLDWLLLLAVFVLVGYGLWAISGITRFDVAGDPGYFVRRQAIAAALGLAGMVAAVVVPVDLYRRHWRAVYGATIGVMVFVFAVAEAVRGSKRWIDLGPFQFQPSEFGKLFFVLAIAGFLVGRGTRIGGLRTVMSAIGLGAGPMLLVFLQPDLGTALVYGAALGAVLFVSGVRWVHLSMLAVSGVLLVASVLWLLPAAGVEVLKPYQTARLTGFTNPDSDPGGLTYNVTQSITSVGAGGLSGRGVEGASQTRLDYLPEHATDFVFASFGEQRGFLGTSILLLLYLLVVWRGLRVITVAGDLYGAVVAGGIVFAFLFQVFVNVGMTMGIAPVTGIPLPFVTVGGSSMVANLLAVGVLQAIHARGRLAGAR</sequence>
<proteinExistence type="predicted"/>
<protein>
    <submittedName>
        <fullName evidence="7">Bacterial cell division membrane protein</fullName>
    </submittedName>
</protein>
<reference evidence="8" key="2">
    <citation type="journal article" date="2019" name="MicrobiologyOpen">
        <title>High-quality draft genome sequence of Gaiella occulta isolated from a 150 meter deep mineral water borehole and comparison with the genome sequences of other deep-branching lineages of the phylum Actinobacteria.</title>
        <authorList>
            <person name="Severino R."/>
            <person name="Froufe H.J.C."/>
            <person name="Barroso C."/>
            <person name="Albuquerque L."/>
            <person name="Lobo-da-Cunha A."/>
            <person name="da Costa M.S."/>
            <person name="Egas C."/>
        </authorList>
    </citation>
    <scope>NUCLEOTIDE SEQUENCE [LARGE SCALE GENOMIC DNA]</scope>
    <source>
        <strain evidence="8">F2-233</strain>
    </source>
</reference>
<dbReference type="RefSeq" id="WP_181813453.1">
    <property type="nucleotide sequence ID" value="NZ_QQZY01000003.1"/>
</dbReference>
<feature type="transmembrane region" description="Helical" evidence="6">
    <location>
        <begin position="149"/>
        <end position="167"/>
    </location>
</feature>
<feature type="transmembrane region" description="Helical" evidence="6">
    <location>
        <begin position="173"/>
        <end position="192"/>
    </location>
</feature>
<keyword evidence="4 6" id="KW-1133">Transmembrane helix</keyword>
<evidence type="ECO:0000256" key="1">
    <source>
        <dbReference type="ARBA" id="ARBA00004141"/>
    </source>
</evidence>
<reference evidence="7 8" key="1">
    <citation type="submission" date="2018-07" db="EMBL/GenBank/DDBJ databases">
        <title>High-quality-draft genome sequence of Gaiella occulta.</title>
        <authorList>
            <person name="Severino R."/>
            <person name="Froufe H.J.C."/>
            <person name="Rainey F.A."/>
            <person name="Barroso C."/>
            <person name="Albuquerque L."/>
            <person name="Lobo-Da-Cunha A."/>
            <person name="Da Costa M.S."/>
            <person name="Egas C."/>
        </authorList>
    </citation>
    <scope>NUCLEOTIDE SEQUENCE [LARGE SCALE GENOMIC DNA]</scope>
    <source>
        <strain evidence="7 8">F2-233</strain>
    </source>
</reference>